<evidence type="ECO:0000313" key="5">
    <source>
        <dbReference type="Proteomes" id="UP000219285"/>
    </source>
</evidence>
<proteinExistence type="predicted"/>
<dbReference type="KEGG" id="apel:CA267_013600"/>
<sequence length="373" mass="40982">MSERISIDALQPGMVIVQITRQNGPVKIRKSGLVTSAAMVQGLAEMGVLELEIDPEQTVEIDVPVHYATQTQALLRGQHDTGASSRFEHSLSDQFNRSLFLPTVQGLPSIWKVYVRQVVIITLLIVGGFSIGFTAATPSRWWPALTQQQQSAIPSIPPTTVVQTVTQNPERAGQTTSVVQDSRPDERDPTAVSAAKEPKNANAESAPPTDKVTAEDAKSEASTQADAANNVGRQNDRPQTAQQDLGGEILNDREESNVKVSPELLAKFNQAVEELDDNVVDKDNQPEIKLTVRDDMPRVDQLPVRILTRLPSMSFSAHMYASRPSDRWVRVNGKQLGEGDWIGEDIQIVNIEAQRVILSFEGEVFSMAALTDW</sequence>
<reference evidence="5" key="1">
    <citation type="submission" date="2014-12" db="EMBL/GenBank/DDBJ databases">
        <title>Complete genome sequence of a multi-drug resistant Klebsiella pneumoniae.</title>
        <authorList>
            <person name="Hua X."/>
            <person name="Chen Q."/>
            <person name="Li X."/>
            <person name="Feng Y."/>
            <person name="Ruan Z."/>
            <person name="Yu Y."/>
        </authorList>
    </citation>
    <scope>NUCLEOTIDE SEQUENCE [LARGE SCALE GENOMIC DNA]</scope>
    <source>
        <strain evidence="5">5.12</strain>
    </source>
</reference>
<dbReference type="RefSeq" id="WP_075610712.1">
    <property type="nucleotide sequence ID" value="NZ_CP052766.1"/>
</dbReference>
<feature type="region of interest" description="Disordered" evidence="1">
    <location>
        <begin position="167"/>
        <end position="241"/>
    </location>
</feature>
<evidence type="ECO:0000256" key="2">
    <source>
        <dbReference type="SAM" id="Phobius"/>
    </source>
</evidence>
<evidence type="ECO:0000256" key="1">
    <source>
        <dbReference type="SAM" id="MobiDB-lite"/>
    </source>
</evidence>
<keyword evidence="2" id="KW-1133">Transmembrane helix</keyword>
<evidence type="ECO:0000313" key="4">
    <source>
        <dbReference type="EMBL" id="QJR81722.1"/>
    </source>
</evidence>
<evidence type="ECO:0000259" key="3">
    <source>
        <dbReference type="Pfam" id="PF16537"/>
    </source>
</evidence>
<dbReference type="OrthoDB" id="5432325at2"/>
<dbReference type="GO" id="GO:0015627">
    <property type="term" value="C:type II protein secretion system complex"/>
    <property type="evidence" value="ECO:0007669"/>
    <property type="project" value="InterPro"/>
</dbReference>
<protein>
    <submittedName>
        <fullName evidence="4">GspB domain-containing protein</fullName>
    </submittedName>
</protein>
<feature type="compositionally biased region" description="Polar residues" evidence="1">
    <location>
        <begin position="220"/>
        <end position="241"/>
    </location>
</feature>
<feature type="domain" description="Type II secretion system protein GspB C-terminal" evidence="3">
    <location>
        <begin position="310"/>
        <end position="369"/>
    </location>
</feature>
<feature type="transmembrane region" description="Helical" evidence="2">
    <location>
        <begin position="118"/>
        <end position="142"/>
    </location>
</feature>
<dbReference type="Pfam" id="PF16537">
    <property type="entry name" value="T2SSB"/>
    <property type="match status" value="1"/>
</dbReference>
<dbReference type="AlphaFoldDB" id="A0A6M4MF46"/>
<dbReference type="EMBL" id="CP052766">
    <property type="protein sequence ID" value="QJR81722.1"/>
    <property type="molecule type" value="Genomic_DNA"/>
</dbReference>
<dbReference type="Proteomes" id="UP000219285">
    <property type="component" value="Chromosome"/>
</dbReference>
<keyword evidence="5" id="KW-1185">Reference proteome</keyword>
<organism evidence="4 5">
    <name type="scientific">Alteromonas pelagimontana</name>
    <dbReference type="NCBI Taxonomy" id="1858656"/>
    <lineage>
        <taxon>Bacteria</taxon>
        <taxon>Pseudomonadati</taxon>
        <taxon>Pseudomonadota</taxon>
        <taxon>Gammaproteobacteria</taxon>
        <taxon>Alteromonadales</taxon>
        <taxon>Alteromonadaceae</taxon>
        <taxon>Alteromonas/Salinimonas group</taxon>
        <taxon>Alteromonas</taxon>
    </lineage>
</organism>
<reference evidence="4 5" key="2">
    <citation type="submission" date="2020-04" db="EMBL/GenBank/DDBJ databases">
        <title>Complete genome sequence of Alteromonas pelagimontana 5.12T.</title>
        <authorList>
            <person name="Sinha R.K."/>
            <person name="Krishnan K.P."/>
            <person name="Kurian J.P."/>
        </authorList>
    </citation>
    <scope>NUCLEOTIDE SEQUENCE [LARGE SCALE GENOMIC DNA]</scope>
    <source>
        <strain evidence="4 5">5.12</strain>
    </source>
</reference>
<name>A0A6M4MF46_9ALTE</name>
<accession>A0A6M4MF46</accession>
<gene>
    <name evidence="4" type="ORF">CA267_013600</name>
</gene>
<dbReference type="InterPro" id="IPR032389">
    <property type="entry name" value="GspB_C"/>
</dbReference>
<keyword evidence="2" id="KW-0812">Transmembrane</keyword>
<keyword evidence="2" id="KW-0472">Membrane</keyword>